<protein>
    <recommendedName>
        <fullName evidence="2">Non-homologous end joining protein Ku</fullName>
    </recommendedName>
</protein>
<comment type="subunit">
    <text evidence="2">Homodimer. Interacts with LigD.</text>
</comment>
<evidence type="ECO:0000259" key="4">
    <source>
        <dbReference type="SMART" id="SM00559"/>
    </source>
</evidence>
<dbReference type="PANTHER" id="PTHR41251">
    <property type="entry name" value="NON-HOMOLOGOUS END JOINING PROTEIN KU"/>
    <property type="match status" value="1"/>
</dbReference>
<organism evidence="5 6">
    <name type="scientific">Caldimonas aquatica</name>
    <dbReference type="NCBI Taxonomy" id="376175"/>
    <lineage>
        <taxon>Bacteria</taxon>
        <taxon>Pseudomonadati</taxon>
        <taxon>Pseudomonadota</taxon>
        <taxon>Betaproteobacteria</taxon>
        <taxon>Burkholderiales</taxon>
        <taxon>Sphaerotilaceae</taxon>
        <taxon>Caldimonas</taxon>
    </lineage>
</organism>
<feature type="domain" description="Ku" evidence="4">
    <location>
        <begin position="54"/>
        <end position="183"/>
    </location>
</feature>
<dbReference type="RefSeq" id="WP_264894216.1">
    <property type="nucleotide sequence ID" value="NZ_CP110257.1"/>
</dbReference>
<feature type="region of interest" description="Disordered" evidence="3">
    <location>
        <begin position="264"/>
        <end position="349"/>
    </location>
</feature>
<dbReference type="InterPro" id="IPR009187">
    <property type="entry name" value="Prok_Ku"/>
</dbReference>
<accession>A0ABY6MW93</accession>
<reference evidence="5" key="1">
    <citation type="submission" date="2022-10" db="EMBL/GenBank/DDBJ databases">
        <title>Complete genome sequence of Schlegelella aquatica LMG 23380.</title>
        <authorList>
            <person name="Musilova J."/>
            <person name="Kourilova X."/>
            <person name="Bezdicek M."/>
            <person name="Hermankova K."/>
            <person name="Obruca S."/>
            <person name="Sedlar K."/>
        </authorList>
    </citation>
    <scope>NUCLEOTIDE SEQUENCE</scope>
    <source>
        <strain evidence="5">LMG 23380</strain>
    </source>
</reference>
<dbReference type="InterPro" id="IPR006164">
    <property type="entry name" value="DNA_bd_Ku70/Ku80"/>
</dbReference>
<dbReference type="SMART" id="SM00559">
    <property type="entry name" value="Ku78"/>
    <property type="match status" value="1"/>
</dbReference>
<dbReference type="InterPro" id="IPR016194">
    <property type="entry name" value="SPOC-like_C_dom_sf"/>
</dbReference>
<proteinExistence type="inferred from homology"/>
<dbReference type="Pfam" id="PF02735">
    <property type="entry name" value="Ku"/>
    <property type="match status" value="1"/>
</dbReference>
<dbReference type="SUPFAM" id="SSF100939">
    <property type="entry name" value="SPOC domain-like"/>
    <property type="match status" value="1"/>
</dbReference>
<keyword evidence="1 2" id="KW-0238">DNA-binding</keyword>
<keyword evidence="6" id="KW-1185">Reference proteome</keyword>
<dbReference type="HAMAP" id="MF_01875">
    <property type="entry name" value="Prokaryotic_Ku"/>
    <property type="match status" value="1"/>
</dbReference>
<evidence type="ECO:0000256" key="3">
    <source>
        <dbReference type="SAM" id="MobiDB-lite"/>
    </source>
</evidence>
<name>A0ABY6MW93_9BURK</name>
<dbReference type="NCBIfam" id="TIGR02772">
    <property type="entry name" value="Ku_bact"/>
    <property type="match status" value="1"/>
</dbReference>
<dbReference type="EMBL" id="CP110257">
    <property type="protein sequence ID" value="UZD56283.1"/>
    <property type="molecule type" value="Genomic_DNA"/>
</dbReference>
<keyword evidence="2" id="KW-0234">DNA repair</keyword>
<feature type="compositionally biased region" description="Basic and acidic residues" evidence="3">
    <location>
        <begin position="305"/>
        <end position="318"/>
    </location>
</feature>
<comment type="function">
    <text evidence="2">With LigD forms a non-homologous end joining (NHEJ) DNA repair enzyme, which repairs dsDNA breaks with reduced fidelity. Binds linear dsDNA with 5'- and 3'- overhangs but not closed circular dsDNA nor ssDNA. Recruits and stimulates the ligase activity of LigD.</text>
</comment>
<evidence type="ECO:0000256" key="2">
    <source>
        <dbReference type="HAMAP-Rule" id="MF_01875"/>
    </source>
</evidence>
<dbReference type="Gene3D" id="2.40.290.10">
    <property type="match status" value="1"/>
</dbReference>
<keyword evidence="2" id="KW-0233">DNA recombination</keyword>
<dbReference type="Proteomes" id="UP001163266">
    <property type="component" value="Chromosome"/>
</dbReference>
<gene>
    <name evidence="2" type="primary">ku</name>
    <name evidence="5" type="ORF">OMP39_06870</name>
</gene>
<dbReference type="PANTHER" id="PTHR41251:SF1">
    <property type="entry name" value="NON-HOMOLOGOUS END JOINING PROTEIN KU"/>
    <property type="match status" value="1"/>
</dbReference>
<feature type="compositionally biased region" description="Low complexity" evidence="3">
    <location>
        <begin position="289"/>
        <end position="301"/>
    </location>
</feature>
<evidence type="ECO:0000313" key="5">
    <source>
        <dbReference type="EMBL" id="UZD56283.1"/>
    </source>
</evidence>
<dbReference type="CDD" id="cd00789">
    <property type="entry name" value="KU_like"/>
    <property type="match status" value="1"/>
</dbReference>
<evidence type="ECO:0000256" key="1">
    <source>
        <dbReference type="ARBA" id="ARBA00023125"/>
    </source>
</evidence>
<comment type="similarity">
    <text evidence="2">Belongs to the prokaryotic Ku family.</text>
</comment>
<evidence type="ECO:0000313" key="6">
    <source>
        <dbReference type="Proteomes" id="UP001163266"/>
    </source>
</evidence>
<sequence length="349" mass="38764">MAARVVWKGAITFGLVHIPVTLRAASRRQDLDFDWLDKRDMAPVGYRRINKRTGQPIEGEHIVKGYRYEGDEYVLMSDEDFRQANPEATQTVDILAFVDAAEVSPSYFETPYYLEAGKRGEKGYALLREVMKRSGRIGIATVVMHTKQHLAAVRVEGPVLVLNTMRFADEMLSADDLYVPQEDLEAVGVGARELEMAQQLVDQMTEPWRPEQYRDTYREDLLARIEAKIRAGQTHTLAAVGEEETPARRGAEVIDLMAALRQSVQRAQRDTSAGDGRGAVKPMRGDGKTSSAPSPAPATRPARGKPHEEEATAGERTRKTPASRKPTAPTSGRVEAARKPASTPRRKRA</sequence>
<keyword evidence="2" id="KW-0227">DNA damage</keyword>